<dbReference type="PRINTS" id="PR00385">
    <property type="entry name" value="P450"/>
</dbReference>
<reference evidence="11" key="2">
    <citation type="submission" date="2021-10" db="EMBL/GenBank/DDBJ databases">
        <title>Phylogenomics reveals ancestral predisposition of the termite-cultivated fungus Termitomyces towards a domesticated lifestyle.</title>
        <authorList>
            <person name="Auxier B."/>
            <person name="Grum-Grzhimaylo A."/>
            <person name="Cardenas M.E."/>
            <person name="Lodge J.D."/>
            <person name="Laessoe T."/>
            <person name="Pedersen O."/>
            <person name="Smith M.E."/>
            <person name="Kuyper T.W."/>
            <person name="Franco-Molano E.A."/>
            <person name="Baroni T.J."/>
            <person name="Aanen D.K."/>
        </authorList>
    </citation>
    <scope>NUCLEOTIDE SEQUENCE</scope>
    <source>
        <strain evidence="11">AP01</strain>
        <tissue evidence="11">Mycelium</tissue>
    </source>
</reference>
<evidence type="ECO:0000256" key="3">
    <source>
        <dbReference type="ARBA" id="ARBA00010617"/>
    </source>
</evidence>
<feature type="binding site" description="axial binding residue" evidence="9">
    <location>
        <position position="438"/>
    </location>
    <ligand>
        <name>heme</name>
        <dbReference type="ChEBI" id="CHEBI:30413"/>
    </ligand>
    <ligandPart>
        <name>Fe</name>
        <dbReference type="ChEBI" id="CHEBI:18248"/>
    </ligandPart>
</feature>
<evidence type="ECO:0000256" key="9">
    <source>
        <dbReference type="PIRSR" id="PIRSR602401-1"/>
    </source>
</evidence>
<evidence type="ECO:0000256" key="8">
    <source>
        <dbReference type="ARBA" id="ARBA00023033"/>
    </source>
</evidence>
<dbReference type="GO" id="GO:0005506">
    <property type="term" value="F:iron ion binding"/>
    <property type="evidence" value="ECO:0007669"/>
    <property type="project" value="InterPro"/>
</dbReference>
<keyword evidence="6 10" id="KW-0560">Oxidoreductase</keyword>
<evidence type="ECO:0000313" key="12">
    <source>
        <dbReference type="Proteomes" id="UP000775547"/>
    </source>
</evidence>
<evidence type="ECO:0000313" key="11">
    <source>
        <dbReference type="EMBL" id="KAG5640716.1"/>
    </source>
</evidence>
<dbReference type="Proteomes" id="UP000775547">
    <property type="component" value="Unassembled WGS sequence"/>
</dbReference>
<dbReference type="PANTHER" id="PTHR46300:SF1">
    <property type="entry name" value="P450, PUTATIVE (EUROFUNG)-RELATED"/>
    <property type="match status" value="1"/>
</dbReference>
<protein>
    <recommendedName>
        <fullName evidence="13">Cytochrome P450</fullName>
    </recommendedName>
</protein>
<comment type="similarity">
    <text evidence="3 10">Belongs to the cytochrome P450 family.</text>
</comment>
<gene>
    <name evidence="11" type="ORF">DXG03_007437</name>
</gene>
<dbReference type="PRINTS" id="PR00463">
    <property type="entry name" value="EP450I"/>
</dbReference>
<dbReference type="InterPro" id="IPR036396">
    <property type="entry name" value="Cyt_P450_sf"/>
</dbReference>
<evidence type="ECO:0000256" key="2">
    <source>
        <dbReference type="ARBA" id="ARBA00005179"/>
    </source>
</evidence>
<keyword evidence="5 9" id="KW-0479">Metal-binding</keyword>
<dbReference type="PANTHER" id="PTHR46300">
    <property type="entry name" value="P450, PUTATIVE (EUROFUNG)-RELATED-RELATED"/>
    <property type="match status" value="1"/>
</dbReference>
<proteinExistence type="inferred from homology"/>
<dbReference type="InterPro" id="IPR002401">
    <property type="entry name" value="Cyt_P450_E_grp-I"/>
</dbReference>
<accession>A0A9P7G0I7</accession>
<evidence type="ECO:0000256" key="1">
    <source>
        <dbReference type="ARBA" id="ARBA00001971"/>
    </source>
</evidence>
<keyword evidence="12" id="KW-1185">Reference proteome</keyword>
<evidence type="ECO:0000256" key="7">
    <source>
        <dbReference type="ARBA" id="ARBA00023004"/>
    </source>
</evidence>
<dbReference type="OrthoDB" id="2789670at2759"/>
<dbReference type="Gene3D" id="1.10.630.10">
    <property type="entry name" value="Cytochrome P450"/>
    <property type="match status" value="1"/>
</dbReference>
<reference evidence="11" key="1">
    <citation type="submission" date="2020-07" db="EMBL/GenBank/DDBJ databases">
        <authorList>
            <person name="Nieuwenhuis M."/>
            <person name="Van De Peppel L.J.J."/>
        </authorList>
    </citation>
    <scope>NUCLEOTIDE SEQUENCE</scope>
    <source>
        <strain evidence="11">AP01</strain>
        <tissue evidence="11">Mycelium</tissue>
    </source>
</reference>
<dbReference type="PROSITE" id="PS00086">
    <property type="entry name" value="CYTOCHROME_P450"/>
    <property type="match status" value="1"/>
</dbReference>
<keyword evidence="4 9" id="KW-0349">Heme</keyword>
<keyword evidence="7 9" id="KW-0408">Iron</keyword>
<comment type="pathway">
    <text evidence="2">Secondary metabolite biosynthesis.</text>
</comment>
<dbReference type="InterPro" id="IPR001128">
    <property type="entry name" value="Cyt_P450"/>
</dbReference>
<evidence type="ECO:0000256" key="6">
    <source>
        <dbReference type="ARBA" id="ARBA00023002"/>
    </source>
</evidence>
<evidence type="ECO:0000256" key="5">
    <source>
        <dbReference type="ARBA" id="ARBA00022723"/>
    </source>
</evidence>
<sequence>MSSSSTLVETLIQPQGIAAAVLAATLAGVLHQKLTQRPATRPPGPPPESWIFGNKIPSAFAYRQFEEWTKIYGPIFYLRQGLNHIYVIGRYQAAVDIMEREGAALVDRPLSISAGETLSGGMRVVLTPAGERFKKMRKALHAHLSPKVVQSYGPVLMRTAKQHILDIIDDPEIHQEHAKRYSATVVMALAYGKAAGKHDDPDVQAVNRCLVRLGENLRPGLWQVDNYPILRYLPGYLDELKAGHREELALFKKHLANVKAQMDRNESIPDSFAKYLLERQSSLGLSDDETAYLAGALFGAGSDTTASAISVAVLASAVYPETAKRVQDELDRVIGRDRPPTTEDFDNLPELNAFVLESFRWRPVTAGGFPHKATKDIIWKDFVIPAGSTVIGNVWAVGRDPSVFPDPEAFKPSRWLREDGNLREDLKSYPFGFGRRVCPGMHIASASVMLNTALIQWAFKVRADPKHPIDVLAFTESANAHPVKFNVFFEPRGAPTMNGIRDLMEEYGEAY</sequence>
<evidence type="ECO:0000256" key="4">
    <source>
        <dbReference type="ARBA" id="ARBA00022617"/>
    </source>
</evidence>
<dbReference type="GO" id="GO:0004497">
    <property type="term" value="F:monooxygenase activity"/>
    <property type="evidence" value="ECO:0007669"/>
    <property type="project" value="UniProtKB-KW"/>
</dbReference>
<dbReference type="EMBL" id="JABCKV010000548">
    <property type="protein sequence ID" value="KAG5640716.1"/>
    <property type="molecule type" value="Genomic_DNA"/>
</dbReference>
<dbReference type="GO" id="GO:0020037">
    <property type="term" value="F:heme binding"/>
    <property type="evidence" value="ECO:0007669"/>
    <property type="project" value="InterPro"/>
</dbReference>
<comment type="cofactor">
    <cofactor evidence="1 9">
        <name>heme</name>
        <dbReference type="ChEBI" id="CHEBI:30413"/>
    </cofactor>
</comment>
<organism evidence="11 12">
    <name type="scientific">Asterophora parasitica</name>
    <dbReference type="NCBI Taxonomy" id="117018"/>
    <lineage>
        <taxon>Eukaryota</taxon>
        <taxon>Fungi</taxon>
        <taxon>Dikarya</taxon>
        <taxon>Basidiomycota</taxon>
        <taxon>Agaricomycotina</taxon>
        <taxon>Agaricomycetes</taxon>
        <taxon>Agaricomycetidae</taxon>
        <taxon>Agaricales</taxon>
        <taxon>Tricholomatineae</taxon>
        <taxon>Lyophyllaceae</taxon>
        <taxon>Asterophora</taxon>
    </lineage>
</organism>
<evidence type="ECO:0008006" key="13">
    <source>
        <dbReference type="Google" id="ProtNLM"/>
    </source>
</evidence>
<dbReference type="AlphaFoldDB" id="A0A9P7G0I7"/>
<dbReference type="CDD" id="cd11065">
    <property type="entry name" value="CYP64-like"/>
    <property type="match status" value="1"/>
</dbReference>
<comment type="caution">
    <text evidence="11">The sequence shown here is derived from an EMBL/GenBank/DDBJ whole genome shotgun (WGS) entry which is preliminary data.</text>
</comment>
<dbReference type="GO" id="GO:0016705">
    <property type="term" value="F:oxidoreductase activity, acting on paired donors, with incorporation or reduction of molecular oxygen"/>
    <property type="evidence" value="ECO:0007669"/>
    <property type="project" value="InterPro"/>
</dbReference>
<dbReference type="InterPro" id="IPR017972">
    <property type="entry name" value="Cyt_P450_CS"/>
</dbReference>
<dbReference type="InterPro" id="IPR050364">
    <property type="entry name" value="Cytochrome_P450_fung"/>
</dbReference>
<keyword evidence="8 10" id="KW-0503">Monooxygenase</keyword>
<dbReference type="Pfam" id="PF00067">
    <property type="entry name" value="p450"/>
    <property type="match status" value="1"/>
</dbReference>
<evidence type="ECO:0000256" key="10">
    <source>
        <dbReference type="RuleBase" id="RU000461"/>
    </source>
</evidence>
<dbReference type="SUPFAM" id="SSF48264">
    <property type="entry name" value="Cytochrome P450"/>
    <property type="match status" value="1"/>
</dbReference>
<name>A0A9P7G0I7_9AGAR</name>